<feature type="compositionally biased region" description="Basic and acidic residues" evidence="1">
    <location>
        <begin position="146"/>
        <end position="159"/>
    </location>
</feature>
<evidence type="ECO:0000256" key="1">
    <source>
        <dbReference type="SAM" id="MobiDB-lite"/>
    </source>
</evidence>
<dbReference type="AlphaFoldDB" id="A0A448ZET0"/>
<reference evidence="2 3" key="1">
    <citation type="submission" date="2019-01" db="EMBL/GenBank/DDBJ databases">
        <authorList>
            <person name="Ferrante I. M."/>
        </authorList>
    </citation>
    <scope>NUCLEOTIDE SEQUENCE [LARGE SCALE GENOMIC DNA]</scope>
    <source>
        <strain evidence="2 3">B856</strain>
    </source>
</reference>
<feature type="compositionally biased region" description="Basic and acidic residues" evidence="1">
    <location>
        <begin position="62"/>
        <end position="79"/>
    </location>
</feature>
<gene>
    <name evidence="2" type="ORF">PSNMU_V1.4_AUG-EV-PASAV3_0074700</name>
</gene>
<evidence type="ECO:0000313" key="2">
    <source>
        <dbReference type="EMBL" id="VEU40569.1"/>
    </source>
</evidence>
<proteinExistence type="predicted"/>
<feature type="compositionally biased region" description="Low complexity" evidence="1">
    <location>
        <begin position="93"/>
        <end position="124"/>
    </location>
</feature>
<name>A0A448ZET0_9STRA</name>
<feature type="region of interest" description="Disordered" evidence="1">
    <location>
        <begin position="50"/>
        <end position="159"/>
    </location>
</feature>
<protein>
    <submittedName>
        <fullName evidence="2">Uncharacterized protein</fullName>
    </submittedName>
</protein>
<organism evidence="2 3">
    <name type="scientific">Pseudo-nitzschia multistriata</name>
    <dbReference type="NCBI Taxonomy" id="183589"/>
    <lineage>
        <taxon>Eukaryota</taxon>
        <taxon>Sar</taxon>
        <taxon>Stramenopiles</taxon>
        <taxon>Ochrophyta</taxon>
        <taxon>Bacillariophyta</taxon>
        <taxon>Bacillariophyceae</taxon>
        <taxon>Bacillariophycidae</taxon>
        <taxon>Bacillariales</taxon>
        <taxon>Bacillariaceae</taxon>
        <taxon>Pseudo-nitzschia</taxon>
    </lineage>
</organism>
<sequence length="159" mass="17743">MIRTYEVHDLDSENDDEMVEFDPQVVENLNWWQRCFIPKYPDTVRGNVEGALSNETESQQKGQRDETIEERRCRFHSEDVTVSTNLTTPPGTPNVTKVSSVSSSSQSVSNKTTSSNTSKTPSKSNDVETPLIRKAISAIDEEPEEAERASEEGRATSSS</sequence>
<dbReference type="Proteomes" id="UP000291116">
    <property type="component" value="Unassembled WGS sequence"/>
</dbReference>
<dbReference type="EMBL" id="CAACVS010000291">
    <property type="protein sequence ID" value="VEU40569.1"/>
    <property type="molecule type" value="Genomic_DNA"/>
</dbReference>
<feature type="compositionally biased region" description="Polar residues" evidence="1">
    <location>
        <begin position="80"/>
        <end position="89"/>
    </location>
</feature>
<accession>A0A448ZET0</accession>
<evidence type="ECO:0000313" key="3">
    <source>
        <dbReference type="Proteomes" id="UP000291116"/>
    </source>
</evidence>
<keyword evidence="3" id="KW-1185">Reference proteome</keyword>